<keyword evidence="6" id="KW-0503">Monooxygenase</keyword>
<protein>
    <submittedName>
        <fullName evidence="7">Cytochrome P450</fullName>
    </submittedName>
</protein>
<dbReference type="AlphaFoldDB" id="A0A1E3PGD0"/>
<accession>A0A1E3PGD0</accession>
<dbReference type="Gene3D" id="1.10.630.10">
    <property type="entry name" value="Cytochrome P450"/>
    <property type="match status" value="1"/>
</dbReference>
<keyword evidence="3 6" id="KW-0560">Oxidoreductase</keyword>
<dbReference type="InterPro" id="IPR050364">
    <property type="entry name" value="Cytochrome_P450_fung"/>
</dbReference>
<dbReference type="InterPro" id="IPR001128">
    <property type="entry name" value="Cyt_P450"/>
</dbReference>
<evidence type="ECO:0000256" key="5">
    <source>
        <dbReference type="PIRSR" id="PIRSR602401-1"/>
    </source>
</evidence>
<dbReference type="GO" id="GO:0004497">
    <property type="term" value="F:monooxygenase activity"/>
    <property type="evidence" value="ECO:0007669"/>
    <property type="project" value="UniProtKB-KW"/>
</dbReference>
<comment type="cofactor">
    <cofactor evidence="5">
        <name>heme</name>
        <dbReference type="ChEBI" id="CHEBI:30413"/>
    </cofactor>
</comment>
<dbReference type="Pfam" id="PF00067">
    <property type="entry name" value="p450"/>
    <property type="match status" value="1"/>
</dbReference>
<evidence type="ECO:0000313" key="8">
    <source>
        <dbReference type="Proteomes" id="UP000095009"/>
    </source>
</evidence>
<keyword evidence="8" id="KW-1185">Reference proteome</keyword>
<dbReference type="SUPFAM" id="SSF48264">
    <property type="entry name" value="Cytochrome P450"/>
    <property type="match status" value="1"/>
</dbReference>
<proteinExistence type="inferred from homology"/>
<dbReference type="InterPro" id="IPR036396">
    <property type="entry name" value="Cyt_P450_sf"/>
</dbReference>
<dbReference type="InterPro" id="IPR017972">
    <property type="entry name" value="Cyt_P450_CS"/>
</dbReference>
<dbReference type="EMBL" id="KV454411">
    <property type="protein sequence ID" value="ODQ64473.1"/>
    <property type="molecule type" value="Genomic_DNA"/>
</dbReference>
<dbReference type="PRINTS" id="PR00463">
    <property type="entry name" value="EP450I"/>
</dbReference>
<feature type="binding site" description="axial binding residue" evidence="5">
    <location>
        <position position="442"/>
    </location>
    <ligand>
        <name>heme</name>
        <dbReference type="ChEBI" id="CHEBI:30413"/>
    </ligand>
    <ligandPart>
        <name>Fe</name>
        <dbReference type="ChEBI" id="CHEBI:18248"/>
    </ligandPart>
</feature>
<evidence type="ECO:0000256" key="2">
    <source>
        <dbReference type="ARBA" id="ARBA00022723"/>
    </source>
</evidence>
<dbReference type="GO" id="GO:0020037">
    <property type="term" value="F:heme binding"/>
    <property type="evidence" value="ECO:0007669"/>
    <property type="project" value="InterPro"/>
</dbReference>
<gene>
    <name evidence="7" type="ORF">NADFUDRAFT_52111</name>
</gene>
<dbReference type="PROSITE" id="PS00086">
    <property type="entry name" value="CYTOCHROME_P450"/>
    <property type="match status" value="1"/>
</dbReference>
<dbReference type="PANTHER" id="PTHR46300:SF9">
    <property type="entry name" value="P450, PUTATIVE-RELATED"/>
    <property type="match status" value="1"/>
</dbReference>
<dbReference type="STRING" id="857566.A0A1E3PGD0"/>
<evidence type="ECO:0000256" key="4">
    <source>
        <dbReference type="ARBA" id="ARBA00023004"/>
    </source>
</evidence>
<evidence type="ECO:0000256" key="3">
    <source>
        <dbReference type="ARBA" id="ARBA00023002"/>
    </source>
</evidence>
<dbReference type="InterPro" id="IPR002401">
    <property type="entry name" value="Cyt_P450_E_grp-I"/>
</dbReference>
<evidence type="ECO:0000256" key="1">
    <source>
        <dbReference type="ARBA" id="ARBA00010617"/>
    </source>
</evidence>
<reference evidence="7 8" key="1">
    <citation type="journal article" date="2016" name="Proc. Natl. Acad. Sci. U.S.A.">
        <title>Comparative genomics of biotechnologically important yeasts.</title>
        <authorList>
            <person name="Riley R."/>
            <person name="Haridas S."/>
            <person name="Wolfe K.H."/>
            <person name="Lopes M.R."/>
            <person name="Hittinger C.T."/>
            <person name="Goeker M."/>
            <person name="Salamov A.A."/>
            <person name="Wisecaver J.H."/>
            <person name="Long T.M."/>
            <person name="Calvey C.H."/>
            <person name="Aerts A.L."/>
            <person name="Barry K.W."/>
            <person name="Choi C."/>
            <person name="Clum A."/>
            <person name="Coughlan A.Y."/>
            <person name="Deshpande S."/>
            <person name="Douglass A.P."/>
            <person name="Hanson S.J."/>
            <person name="Klenk H.-P."/>
            <person name="LaButti K.M."/>
            <person name="Lapidus A."/>
            <person name="Lindquist E.A."/>
            <person name="Lipzen A.M."/>
            <person name="Meier-Kolthoff J.P."/>
            <person name="Ohm R.A."/>
            <person name="Otillar R.P."/>
            <person name="Pangilinan J.L."/>
            <person name="Peng Y."/>
            <person name="Rokas A."/>
            <person name="Rosa C.A."/>
            <person name="Scheuner C."/>
            <person name="Sibirny A.A."/>
            <person name="Slot J.C."/>
            <person name="Stielow J.B."/>
            <person name="Sun H."/>
            <person name="Kurtzman C.P."/>
            <person name="Blackwell M."/>
            <person name="Grigoriev I.V."/>
            <person name="Jeffries T.W."/>
        </authorList>
    </citation>
    <scope>NUCLEOTIDE SEQUENCE [LARGE SCALE GENOMIC DNA]</scope>
    <source>
        <strain evidence="7 8">DSM 6958</strain>
    </source>
</reference>
<dbReference type="PANTHER" id="PTHR46300">
    <property type="entry name" value="P450, PUTATIVE (EUROFUNG)-RELATED-RELATED"/>
    <property type="match status" value="1"/>
</dbReference>
<dbReference type="PRINTS" id="PR00385">
    <property type="entry name" value="P450"/>
</dbReference>
<keyword evidence="5 6" id="KW-0349">Heme</keyword>
<dbReference type="CDD" id="cd11066">
    <property type="entry name" value="CYP_PhacA-like"/>
    <property type="match status" value="1"/>
</dbReference>
<evidence type="ECO:0000256" key="6">
    <source>
        <dbReference type="RuleBase" id="RU000461"/>
    </source>
</evidence>
<dbReference type="GO" id="GO:0016705">
    <property type="term" value="F:oxidoreductase activity, acting on paired donors, with incorporation or reduction of molecular oxygen"/>
    <property type="evidence" value="ECO:0007669"/>
    <property type="project" value="InterPro"/>
</dbReference>
<organism evidence="7 8">
    <name type="scientific">Nadsonia fulvescens var. elongata DSM 6958</name>
    <dbReference type="NCBI Taxonomy" id="857566"/>
    <lineage>
        <taxon>Eukaryota</taxon>
        <taxon>Fungi</taxon>
        <taxon>Dikarya</taxon>
        <taxon>Ascomycota</taxon>
        <taxon>Saccharomycotina</taxon>
        <taxon>Dipodascomycetes</taxon>
        <taxon>Dipodascales</taxon>
        <taxon>Dipodascales incertae sedis</taxon>
        <taxon>Nadsonia</taxon>
    </lineage>
</organism>
<dbReference type="Proteomes" id="UP000095009">
    <property type="component" value="Unassembled WGS sequence"/>
</dbReference>
<keyword evidence="4 5" id="KW-0408">Iron</keyword>
<comment type="similarity">
    <text evidence="1 6">Belongs to the cytochrome P450 family.</text>
</comment>
<evidence type="ECO:0000313" key="7">
    <source>
        <dbReference type="EMBL" id="ODQ64473.1"/>
    </source>
</evidence>
<name>A0A1E3PGD0_9ASCO</name>
<keyword evidence="2 5" id="KW-0479">Metal-binding</keyword>
<dbReference type="GO" id="GO:0005506">
    <property type="term" value="F:iron ion binding"/>
    <property type="evidence" value="ECO:0007669"/>
    <property type="project" value="InterPro"/>
</dbReference>
<sequence>MIFTPFTVVVLFFVSAVTYVLLDHYFGFGTDTPFISGLPAVSGYPLVGNLFQLGDSHPFTYMKWAKKYGPVYQVRLGTKRVVVANSFASVKHLWLDNSQSLISRPMFYTFHKLVSSTQGFTIGTSPWSESCKKKRRAAVDALKKPKVQSYMPIVDLESYIFMKKLSEVSRSSDQEVDVSPYFLSYSLNTSLTLNYGTRLDEIDNELMKEIVDVELAIGKFRSTMHNYQDYLPILRMFSTDKNKDADSMKSRRDKYLAFFLDKLKNDIKEKRDIPCIAGNVLKDPEAKINEAELKSICLTMVSAGFDTVPTNLLSGVGHLSQDYGQKIQEKAFAEIMKVYPDNDAWDKCLVEQKVDYVSALVKETVRYASVLPLCLPRKTVQPINLDGVTIPAGTIMFMNALAANFDEERYPDPFKFEPKRYLDPDRPRGVDHLGFGAGSRMCAGANLANRELYTAYVRLISAFKILPPINKSDLMVSDINKVFACPESQVVFPEQFKVKLEPRDNELLDRWLEDTSERLQI</sequence>
<dbReference type="OrthoDB" id="1055148at2759"/>